<comment type="caution">
    <text evidence="2">The sequence shown here is derived from an EMBL/GenBank/DDBJ whole genome shotgun (WGS) entry which is preliminary data.</text>
</comment>
<keyword evidence="1" id="KW-0812">Transmembrane</keyword>
<evidence type="ECO:0008006" key="4">
    <source>
        <dbReference type="Google" id="ProtNLM"/>
    </source>
</evidence>
<keyword evidence="1" id="KW-0472">Membrane</keyword>
<dbReference type="Proteomes" id="UP000261082">
    <property type="component" value="Unassembled WGS sequence"/>
</dbReference>
<evidence type="ECO:0000313" key="3">
    <source>
        <dbReference type="Proteomes" id="UP000261082"/>
    </source>
</evidence>
<feature type="transmembrane region" description="Helical" evidence="1">
    <location>
        <begin position="196"/>
        <end position="229"/>
    </location>
</feature>
<dbReference type="AlphaFoldDB" id="A0A3E1QC51"/>
<organism evidence="2 3">
    <name type="scientific">Marixanthomonas ophiurae</name>
    <dbReference type="NCBI Taxonomy" id="387659"/>
    <lineage>
        <taxon>Bacteria</taxon>
        <taxon>Pseudomonadati</taxon>
        <taxon>Bacteroidota</taxon>
        <taxon>Flavobacteriia</taxon>
        <taxon>Flavobacteriales</taxon>
        <taxon>Flavobacteriaceae</taxon>
        <taxon>Marixanthomonas</taxon>
    </lineage>
</organism>
<reference evidence="2 3" key="1">
    <citation type="journal article" date="2007" name="Int. J. Syst. Evol. Microbiol.">
        <title>Marixanthomonas ophiurae gen. nov., sp. nov., a marine bacterium of the family Flavobacteriaceae isolated from a deep-sea brittle star.</title>
        <authorList>
            <person name="Romanenko L.A."/>
            <person name="Uchino M."/>
            <person name="Frolova G.M."/>
            <person name="Mikhailov V.V."/>
        </authorList>
    </citation>
    <scope>NUCLEOTIDE SEQUENCE [LARGE SCALE GENOMIC DNA]</scope>
    <source>
        <strain evidence="2 3">KMM 3046</strain>
    </source>
</reference>
<keyword evidence="3" id="KW-1185">Reference proteome</keyword>
<feature type="transmembrane region" description="Helical" evidence="1">
    <location>
        <begin position="82"/>
        <end position="105"/>
    </location>
</feature>
<gene>
    <name evidence="2" type="ORF">DZ858_06370</name>
</gene>
<protein>
    <recommendedName>
        <fullName evidence="4">DUF975 family protein</fullName>
    </recommendedName>
</protein>
<evidence type="ECO:0000313" key="2">
    <source>
        <dbReference type="EMBL" id="RFN59676.1"/>
    </source>
</evidence>
<accession>A0A3E1QC51</accession>
<dbReference type="EMBL" id="QVID01000001">
    <property type="protein sequence ID" value="RFN59676.1"/>
    <property type="molecule type" value="Genomic_DNA"/>
</dbReference>
<keyword evidence="1" id="KW-1133">Transmembrane helix</keyword>
<dbReference type="OrthoDB" id="1365379at2"/>
<name>A0A3E1QC51_9FLAO</name>
<feature type="transmembrane region" description="Helical" evidence="1">
    <location>
        <begin position="39"/>
        <end position="62"/>
    </location>
</feature>
<sequence length="255" mass="28472">MEHPIFQKIEQAAKPDFGNILSKSFNLFKKVWIEGTVHILIALAISIPVMILAYVPLVPMMIKESQMSYGQEFNPFVEYSVPVIIGYFLLLFVLIFIAQVFNYGISAHLYKVIQKADTGKPMDIGGYFVFLKGNFSKLFVLSLAAMGVAVLATLLCYLPLFYVMVPLQLLIVIFAFNPELSVSEIIKASFKLGNKFWLIIFGLIIISGLIAQVGILLCFIGIFVTASFVHLPMYYVYKDAIGFEGNPLPSETATI</sequence>
<evidence type="ECO:0000256" key="1">
    <source>
        <dbReference type="SAM" id="Phobius"/>
    </source>
</evidence>
<feature type="transmembrane region" description="Helical" evidence="1">
    <location>
        <begin position="157"/>
        <end position="176"/>
    </location>
</feature>
<feature type="transmembrane region" description="Helical" evidence="1">
    <location>
        <begin position="126"/>
        <end position="151"/>
    </location>
</feature>
<dbReference type="RefSeq" id="WP_117158737.1">
    <property type="nucleotide sequence ID" value="NZ_QVID01000001.1"/>
</dbReference>
<proteinExistence type="predicted"/>